<gene>
    <name evidence="1" type="ORF">H9787_03815</name>
</gene>
<reference evidence="1" key="1">
    <citation type="journal article" date="2021" name="PeerJ">
        <title>Extensive microbial diversity within the chicken gut microbiome revealed by metagenomics and culture.</title>
        <authorList>
            <person name="Gilroy R."/>
            <person name="Ravi A."/>
            <person name="Getino M."/>
            <person name="Pursley I."/>
            <person name="Horton D.L."/>
            <person name="Alikhan N.F."/>
            <person name="Baker D."/>
            <person name="Gharbi K."/>
            <person name="Hall N."/>
            <person name="Watson M."/>
            <person name="Adriaenssens E.M."/>
            <person name="Foster-Nyarko E."/>
            <person name="Jarju S."/>
            <person name="Secka A."/>
            <person name="Antonio M."/>
            <person name="Oren A."/>
            <person name="Chaudhuri R.R."/>
            <person name="La Ragione R."/>
            <person name="Hildebrand F."/>
            <person name="Pallen M.J."/>
        </authorList>
    </citation>
    <scope>NUCLEOTIDE SEQUENCE</scope>
    <source>
        <strain evidence="1">ChiBcec18-1249</strain>
    </source>
</reference>
<protein>
    <submittedName>
        <fullName evidence="1">Uncharacterized protein</fullName>
    </submittedName>
</protein>
<evidence type="ECO:0000313" key="1">
    <source>
        <dbReference type="EMBL" id="HJB12817.1"/>
    </source>
</evidence>
<sequence length="112" mass="11706">MRINEAYEHEPILQYQPDESCPANGCSKISTQCVDVTAPVILVPTAVTGNPTVTCQGNPTVTCTTNADGTMCTVTLTQQICVSIPVRYGVTMSCCDPTIACADKCSGHGGCC</sequence>
<organism evidence="1 2">
    <name type="scientific">Candidatus Oscillibacter excrementigallinarum</name>
    <dbReference type="NCBI Taxonomy" id="2838716"/>
    <lineage>
        <taxon>Bacteria</taxon>
        <taxon>Bacillati</taxon>
        <taxon>Bacillota</taxon>
        <taxon>Clostridia</taxon>
        <taxon>Eubacteriales</taxon>
        <taxon>Oscillospiraceae</taxon>
        <taxon>Oscillibacter</taxon>
    </lineage>
</organism>
<evidence type="ECO:0000313" key="2">
    <source>
        <dbReference type="Proteomes" id="UP000823824"/>
    </source>
</evidence>
<reference evidence="1" key="2">
    <citation type="submission" date="2021-04" db="EMBL/GenBank/DDBJ databases">
        <authorList>
            <person name="Gilroy R."/>
        </authorList>
    </citation>
    <scope>NUCLEOTIDE SEQUENCE</scope>
    <source>
        <strain evidence="1">ChiBcec18-1249</strain>
    </source>
</reference>
<accession>A0A9D2RS89</accession>
<dbReference type="AlphaFoldDB" id="A0A9D2RS89"/>
<comment type="caution">
    <text evidence="1">The sequence shown here is derived from an EMBL/GenBank/DDBJ whole genome shotgun (WGS) entry which is preliminary data.</text>
</comment>
<dbReference type="EMBL" id="DWZJ01000030">
    <property type="protein sequence ID" value="HJB12817.1"/>
    <property type="molecule type" value="Genomic_DNA"/>
</dbReference>
<name>A0A9D2RS89_9FIRM</name>
<dbReference type="Proteomes" id="UP000823824">
    <property type="component" value="Unassembled WGS sequence"/>
</dbReference>
<proteinExistence type="predicted"/>